<evidence type="ECO:0000313" key="5">
    <source>
        <dbReference type="Proteomes" id="UP000481858"/>
    </source>
</evidence>
<dbReference type="GO" id="GO:0008270">
    <property type="term" value="F:zinc ion binding"/>
    <property type="evidence" value="ECO:0007669"/>
    <property type="project" value="InterPro"/>
</dbReference>
<evidence type="ECO:0000256" key="1">
    <source>
        <dbReference type="ARBA" id="ARBA00023242"/>
    </source>
</evidence>
<dbReference type="InParanoid" id="A0A7C8IVD2"/>
<comment type="caution">
    <text evidence="4">The sequence shown here is derived from an EMBL/GenBank/DDBJ whole genome shotgun (WGS) entry which is preliminary data.</text>
</comment>
<feature type="region of interest" description="Disordered" evidence="2">
    <location>
        <begin position="43"/>
        <end position="65"/>
    </location>
</feature>
<evidence type="ECO:0000259" key="3">
    <source>
        <dbReference type="Pfam" id="PF04082"/>
    </source>
</evidence>
<dbReference type="InterPro" id="IPR050987">
    <property type="entry name" value="AtrR-like"/>
</dbReference>
<dbReference type="InterPro" id="IPR007219">
    <property type="entry name" value="XnlR_reg_dom"/>
</dbReference>
<dbReference type="GO" id="GO:0006351">
    <property type="term" value="P:DNA-templated transcription"/>
    <property type="evidence" value="ECO:0007669"/>
    <property type="project" value="InterPro"/>
</dbReference>
<feature type="compositionally biased region" description="Low complexity" evidence="2">
    <location>
        <begin position="619"/>
        <end position="636"/>
    </location>
</feature>
<proteinExistence type="predicted"/>
<dbReference type="PANTHER" id="PTHR46910:SF25">
    <property type="entry name" value="ABC-TRANSPORTER-REGULATING TRANSCRIPTION FACTOR"/>
    <property type="match status" value="1"/>
</dbReference>
<feature type="compositionally biased region" description="Polar residues" evidence="2">
    <location>
        <begin position="652"/>
        <end position="662"/>
    </location>
</feature>
<dbReference type="EMBL" id="WUBL01000002">
    <property type="protein sequence ID" value="KAF2973246.1"/>
    <property type="molecule type" value="Genomic_DNA"/>
</dbReference>
<keyword evidence="1" id="KW-0539">Nucleus</keyword>
<dbReference type="AlphaFoldDB" id="A0A7C8IVD2"/>
<dbReference type="Proteomes" id="UP000481858">
    <property type="component" value="Unassembled WGS sequence"/>
</dbReference>
<feature type="domain" description="Xylanolytic transcriptional activator regulatory" evidence="3">
    <location>
        <begin position="204"/>
        <end position="421"/>
    </location>
</feature>
<feature type="region of interest" description="Disordered" evidence="2">
    <location>
        <begin position="619"/>
        <end position="667"/>
    </location>
</feature>
<name>A0A7C8IVD2_9PEZI</name>
<sequence>MDRLDEVHQTLNQLASLTRDIVARPYCHGNAYVPSACGTRCATTDSSHGNTNTDTTTAVTTASTSPSTTAALATLRHNLQNNGHFVFPGANDAIFDFPDTEGSSEDSHFLQNSLARDHVGERKIDSPASMSLIQGIAGQISGMINPHDGKDSPYVFRDAGVQGALHHLRNLFPFEIPCPDPGIIDDNRPVTTPPRLMVDLFMDNFLCSFNTSFPIFDEAELRRAVDIHYAAEQPVDDSPWALIFTNVVVLGLGLEAQVASVSKSHPKSMHHELMSSFLRNCDRAIANLDAFTRPSIVNIQALMTLALVGKEFYKNAVFEKACQTACHLARIMGLHRSGTSEGDAQILEKGDRDRLFRVLYAMDKYRTYLTGHPCDLYLFDSEVELDDVTGDESPNTKLDHAFDHIMRIWEEIYLTLYSKRASLAGIKARAQRVSSMSDLIVSWAQRHGGLMEPTESDLESRLDPRRLELKYCYHFTQVLILRCDWRSHIQRQMLDHSRACLRVIASIVNMPVTTIGLASLARILQNYPIASFTELLRYHLHNLGRGGHPDEAANDDIELFRHINRSIKPMQHPDLPQTYLGRLVVGINWLLQVFETVMGTTHKPLNTPDSQVPPMPISYVSSSSSRPSSHAASTMSMSNGVDGMGHLRSGRGFSQASSISSCSEKEHRRPFGEAELASFGVATPLTDPMSTTVGQGSSSNSSLYLDGPQFDSTVMSDQSWDMDLWKEMFPS</sequence>
<protein>
    <recommendedName>
        <fullName evidence="3">Xylanolytic transcriptional activator regulatory domain-containing protein</fullName>
    </recommendedName>
</protein>
<evidence type="ECO:0000256" key="2">
    <source>
        <dbReference type="SAM" id="MobiDB-lite"/>
    </source>
</evidence>
<evidence type="ECO:0000313" key="4">
    <source>
        <dbReference type="EMBL" id="KAF2973246.1"/>
    </source>
</evidence>
<dbReference type="PANTHER" id="PTHR46910">
    <property type="entry name" value="TRANSCRIPTION FACTOR PDR1"/>
    <property type="match status" value="1"/>
</dbReference>
<dbReference type="OrthoDB" id="103819at2759"/>
<keyword evidence="5" id="KW-1185">Reference proteome</keyword>
<dbReference type="Pfam" id="PF04082">
    <property type="entry name" value="Fungal_trans"/>
    <property type="match status" value="1"/>
</dbReference>
<dbReference type="GO" id="GO:0003677">
    <property type="term" value="F:DNA binding"/>
    <property type="evidence" value="ECO:0007669"/>
    <property type="project" value="InterPro"/>
</dbReference>
<dbReference type="GO" id="GO:0003700">
    <property type="term" value="F:DNA-binding transcription factor activity"/>
    <property type="evidence" value="ECO:0007669"/>
    <property type="project" value="InterPro"/>
</dbReference>
<organism evidence="4 5">
    <name type="scientific">Xylaria multiplex</name>
    <dbReference type="NCBI Taxonomy" id="323545"/>
    <lineage>
        <taxon>Eukaryota</taxon>
        <taxon>Fungi</taxon>
        <taxon>Dikarya</taxon>
        <taxon>Ascomycota</taxon>
        <taxon>Pezizomycotina</taxon>
        <taxon>Sordariomycetes</taxon>
        <taxon>Xylariomycetidae</taxon>
        <taxon>Xylariales</taxon>
        <taxon>Xylariaceae</taxon>
        <taxon>Xylaria</taxon>
    </lineage>
</organism>
<dbReference type="CDD" id="cd12148">
    <property type="entry name" value="fungal_TF_MHR"/>
    <property type="match status" value="1"/>
</dbReference>
<accession>A0A7C8IVD2</accession>
<gene>
    <name evidence="4" type="ORF">GQX73_g242</name>
</gene>
<reference evidence="4 5" key="1">
    <citation type="submission" date="2019-12" db="EMBL/GenBank/DDBJ databases">
        <title>Draft genome sequence of the ascomycete Xylaria multiplex DSM 110363.</title>
        <authorList>
            <person name="Buettner E."/>
            <person name="Kellner H."/>
        </authorList>
    </citation>
    <scope>NUCLEOTIDE SEQUENCE [LARGE SCALE GENOMIC DNA]</scope>
    <source>
        <strain evidence="4 5">DSM 110363</strain>
    </source>
</reference>